<evidence type="ECO:0000256" key="6">
    <source>
        <dbReference type="ARBA" id="ARBA00023136"/>
    </source>
</evidence>
<dbReference type="EMBL" id="LGTZ01001002">
    <property type="protein sequence ID" value="OJD22632.1"/>
    <property type="molecule type" value="Genomic_DNA"/>
</dbReference>
<feature type="transmembrane region" description="Helical" evidence="9">
    <location>
        <begin position="491"/>
        <end position="510"/>
    </location>
</feature>
<keyword evidence="3 7" id="KW-0813">Transport</keyword>
<keyword evidence="6 9" id="KW-0472">Membrane</keyword>
<feature type="domain" description="Major facilitator superfamily (MFS) profile" evidence="10">
    <location>
        <begin position="72"/>
        <end position="544"/>
    </location>
</feature>
<feature type="transmembrane region" description="Helical" evidence="9">
    <location>
        <begin position="377"/>
        <end position="399"/>
    </location>
</feature>
<dbReference type="FunFam" id="1.20.1250.20:FF:000026">
    <property type="entry name" value="MFS quinate transporter QutD"/>
    <property type="match status" value="1"/>
</dbReference>
<dbReference type="InterPro" id="IPR005828">
    <property type="entry name" value="MFS_sugar_transport-like"/>
</dbReference>
<gene>
    <name evidence="11" type="ORF">ACJ73_06018</name>
</gene>
<dbReference type="InterPro" id="IPR020846">
    <property type="entry name" value="MFS_dom"/>
</dbReference>
<evidence type="ECO:0000256" key="5">
    <source>
        <dbReference type="ARBA" id="ARBA00022989"/>
    </source>
</evidence>
<organism evidence="11 12">
    <name type="scientific">Blastomyces percursus</name>
    <dbReference type="NCBI Taxonomy" id="1658174"/>
    <lineage>
        <taxon>Eukaryota</taxon>
        <taxon>Fungi</taxon>
        <taxon>Dikarya</taxon>
        <taxon>Ascomycota</taxon>
        <taxon>Pezizomycotina</taxon>
        <taxon>Eurotiomycetes</taxon>
        <taxon>Eurotiomycetidae</taxon>
        <taxon>Onygenales</taxon>
        <taxon>Ajellomycetaceae</taxon>
        <taxon>Blastomyces</taxon>
    </lineage>
</organism>
<feature type="transmembrane region" description="Helical" evidence="9">
    <location>
        <begin position="455"/>
        <end position="479"/>
    </location>
</feature>
<feature type="region of interest" description="Disordered" evidence="8">
    <location>
        <begin position="602"/>
        <end position="636"/>
    </location>
</feature>
<dbReference type="CDD" id="cd17356">
    <property type="entry name" value="MFS_HXT"/>
    <property type="match status" value="1"/>
</dbReference>
<reference evidence="11 12" key="1">
    <citation type="submission" date="2015-08" db="EMBL/GenBank/DDBJ databases">
        <title>Emmonsia species relationships and genome sequence.</title>
        <authorList>
            <person name="Cuomo C.A."/>
            <person name="Schwartz I.S."/>
            <person name="Kenyon C."/>
            <person name="De Hoog G.S."/>
            <person name="Govender N.P."/>
            <person name="Botha A."/>
            <person name="Moreno L."/>
            <person name="De Vries M."/>
            <person name="Munoz J.F."/>
            <person name="Stielow J.B."/>
        </authorList>
    </citation>
    <scope>NUCLEOTIDE SEQUENCE [LARGE SCALE GENOMIC DNA]</scope>
    <source>
        <strain evidence="11 12">EI222</strain>
    </source>
</reference>
<feature type="transmembrane region" description="Helical" evidence="9">
    <location>
        <begin position="257"/>
        <end position="274"/>
    </location>
</feature>
<evidence type="ECO:0000259" key="10">
    <source>
        <dbReference type="PROSITE" id="PS50850"/>
    </source>
</evidence>
<feature type="transmembrane region" description="Helical" evidence="9">
    <location>
        <begin position="164"/>
        <end position="184"/>
    </location>
</feature>
<dbReference type="PROSITE" id="PS00217">
    <property type="entry name" value="SUGAR_TRANSPORT_2"/>
    <property type="match status" value="1"/>
</dbReference>
<dbReference type="InterPro" id="IPR036259">
    <property type="entry name" value="MFS_trans_sf"/>
</dbReference>
<feature type="transmembrane region" description="Helical" evidence="9">
    <location>
        <begin position="522"/>
        <end position="540"/>
    </location>
</feature>
<comment type="caution">
    <text evidence="11">The sequence shown here is derived from an EMBL/GenBank/DDBJ whole genome shotgun (WGS) entry which is preliminary data.</text>
</comment>
<keyword evidence="5 9" id="KW-1133">Transmembrane helix</keyword>
<dbReference type="InterPro" id="IPR050360">
    <property type="entry name" value="MFS_Sugar_Transporters"/>
</dbReference>
<dbReference type="VEuPathDB" id="FungiDB:ACJ73_06018"/>
<feature type="transmembrane region" description="Helical" evidence="9">
    <location>
        <begin position="29"/>
        <end position="48"/>
    </location>
</feature>
<evidence type="ECO:0000256" key="2">
    <source>
        <dbReference type="ARBA" id="ARBA00010992"/>
    </source>
</evidence>
<feature type="transmembrane region" description="Helical" evidence="9">
    <location>
        <begin position="408"/>
        <end position="428"/>
    </location>
</feature>
<feature type="compositionally biased region" description="Low complexity" evidence="8">
    <location>
        <begin position="623"/>
        <end position="636"/>
    </location>
</feature>
<evidence type="ECO:0000256" key="3">
    <source>
        <dbReference type="ARBA" id="ARBA00022448"/>
    </source>
</evidence>
<dbReference type="Gene3D" id="1.20.1250.20">
    <property type="entry name" value="MFS general substrate transporter like domains"/>
    <property type="match status" value="1"/>
</dbReference>
<dbReference type="OrthoDB" id="4142200at2759"/>
<proteinExistence type="inferred from homology"/>
<dbReference type="PRINTS" id="PR00171">
    <property type="entry name" value="SUGRTRNSPORT"/>
</dbReference>
<dbReference type="InterPro" id="IPR005829">
    <property type="entry name" value="Sugar_transporter_CS"/>
</dbReference>
<evidence type="ECO:0000256" key="7">
    <source>
        <dbReference type="RuleBase" id="RU003346"/>
    </source>
</evidence>
<evidence type="ECO:0000256" key="4">
    <source>
        <dbReference type="ARBA" id="ARBA00022692"/>
    </source>
</evidence>
<sequence length="636" mass="69336">MDGDLTPRMIPIHSSTSPTTLDISPMTRIFHPLRLLSVLLTTLSLLIIHTTDPSDTEAALYKMKEFTNIYAIAAVAVVGGGLFGFDISSMSAIISTSQYLCYFNQGPEYYGVITPDNPDGTRCSGPKPSTQGGITAAMPGGSWVGALVSGYLSDIFGRKKSIQIGSLFWIIGSVISAAAQNIGMLVAGRFINGFAVGICSAQVPVYISELAPPSRRGRLVGTQQWAITWGILIMFYMSYGCTFIGPANGTTAFRLPWALQMIPGIFLLFALFFMPESPRWLAKKNRWDETERIIASIHGKGDANHPFVRAELQEIGDFVKLESTNDTTYFDLLKRNMIFRTHVGVFTQIWSQLTGMNVMMYYITYVFAMAGLRGNTLLVSSSIQFIINVAMTVPALIWVDRWGRRPTLIAGGLLMCTWMFATGGIMGANGHYVPGGINGVKAVSWAVNQGAPAKAVVACTFLFVASFAPTWGPVSWIYPPELFPLRFRGKAVALCTSSNWIFNFALSYFVPPAFENIQWKSYMIFGAFCAAMTIHVFFAFPETAGKSLEAVEDIFNTGTPAWKTRVTTKDTIAAERGDVEAKHTFSERTRIHANIAMPDVPARAGAGSGAGAGRNLTSKVNFTPTERTTSGSSRST</sequence>
<protein>
    <recommendedName>
        <fullName evidence="10">Major facilitator superfamily (MFS) profile domain-containing protein</fullName>
    </recommendedName>
</protein>
<dbReference type="Pfam" id="PF00083">
    <property type="entry name" value="Sugar_tr"/>
    <property type="match status" value="1"/>
</dbReference>
<feature type="transmembrane region" description="Helical" evidence="9">
    <location>
        <begin position="343"/>
        <end position="365"/>
    </location>
</feature>
<feature type="transmembrane region" description="Helical" evidence="9">
    <location>
        <begin position="190"/>
        <end position="207"/>
    </location>
</feature>
<dbReference type="AlphaFoldDB" id="A0A1J9Q281"/>
<evidence type="ECO:0000313" key="11">
    <source>
        <dbReference type="EMBL" id="OJD22632.1"/>
    </source>
</evidence>
<dbReference type="GO" id="GO:0016020">
    <property type="term" value="C:membrane"/>
    <property type="evidence" value="ECO:0007669"/>
    <property type="project" value="UniProtKB-SubCell"/>
</dbReference>
<comment type="subcellular location">
    <subcellularLocation>
        <location evidence="1">Membrane</location>
        <topology evidence="1">Multi-pass membrane protein</topology>
    </subcellularLocation>
</comment>
<keyword evidence="4 9" id="KW-0812">Transmembrane</keyword>
<accession>A0A1J9Q281</accession>
<dbReference type="PROSITE" id="PS50850">
    <property type="entry name" value="MFS"/>
    <property type="match status" value="1"/>
</dbReference>
<feature type="transmembrane region" description="Helical" evidence="9">
    <location>
        <begin position="227"/>
        <end position="245"/>
    </location>
</feature>
<dbReference type="PROSITE" id="PS00216">
    <property type="entry name" value="SUGAR_TRANSPORT_1"/>
    <property type="match status" value="2"/>
</dbReference>
<evidence type="ECO:0000256" key="9">
    <source>
        <dbReference type="SAM" id="Phobius"/>
    </source>
</evidence>
<evidence type="ECO:0000256" key="8">
    <source>
        <dbReference type="SAM" id="MobiDB-lite"/>
    </source>
</evidence>
<dbReference type="GO" id="GO:0005351">
    <property type="term" value="F:carbohydrate:proton symporter activity"/>
    <property type="evidence" value="ECO:0007669"/>
    <property type="project" value="TreeGrafter"/>
</dbReference>
<dbReference type="PANTHER" id="PTHR48022:SF7">
    <property type="entry name" value="MAJOR FACILITATOR SUPERFAMILY (MFS) PROFILE DOMAIN-CONTAINING PROTEIN-RELATED"/>
    <property type="match status" value="1"/>
</dbReference>
<dbReference type="SUPFAM" id="SSF103473">
    <property type="entry name" value="MFS general substrate transporter"/>
    <property type="match status" value="1"/>
</dbReference>
<comment type="similarity">
    <text evidence="2 7">Belongs to the major facilitator superfamily. Sugar transporter (TC 2.A.1.1) family.</text>
</comment>
<evidence type="ECO:0000313" key="12">
    <source>
        <dbReference type="Proteomes" id="UP000242791"/>
    </source>
</evidence>
<dbReference type="PANTHER" id="PTHR48022">
    <property type="entry name" value="PLASTIDIC GLUCOSE TRANSPORTER 4"/>
    <property type="match status" value="1"/>
</dbReference>
<keyword evidence="12" id="KW-1185">Reference proteome</keyword>
<name>A0A1J9Q281_9EURO</name>
<dbReference type="Proteomes" id="UP000242791">
    <property type="component" value="Unassembled WGS sequence"/>
</dbReference>
<dbReference type="InterPro" id="IPR003663">
    <property type="entry name" value="Sugar/inositol_transpt"/>
</dbReference>
<evidence type="ECO:0000256" key="1">
    <source>
        <dbReference type="ARBA" id="ARBA00004141"/>
    </source>
</evidence>
<dbReference type="NCBIfam" id="TIGR00879">
    <property type="entry name" value="SP"/>
    <property type="match status" value="1"/>
</dbReference>
<feature type="transmembrane region" description="Helical" evidence="9">
    <location>
        <begin position="69"/>
        <end position="94"/>
    </location>
</feature>
<dbReference type="STRING" id="1658174.A0A1J9Q281"/>